<dbReference type="RefSeq" id="XP_020900180.1">
    <property type="nucleotide sequence ID" value="XM_021044521.2"/>
</dbReference>
<dbReference type="CDD" id="cd09631">
    <property type="entry name" value="DOMON_DOH"/>
    <property type="match status" value="1"/>
</dbReference>
<evidence type="ECO:0000256" key="1">
    <source>
        <dbReference type="SAM" id="SignalP"/>
    </source>
</evidence>
<dbReference type="InterPro" id="IPR000945">
    <property type="entry name" value="DBH-like"/>
</dbReference>
<dbReference type="GO" id="GO:0006589">
    <property type="term" value="P:octopamine biosynthetic process"/>
    <property type="evidence" value="ECO:0007669"/>
    <property type="project" value="TreeGrafter"/>
</dbReference>
<organism evidence="3 4">
    <name type="scientific">Exaiptasia diaphana</name>
    <name type="common">Tropical sea anemone</name>
    <name type="synonym">Aiptasia pulchella</name>
    <dbReference type="NCBI Taxonomy" id="2652724"/>
    <lineage>
        <taxon>Eukaryota</taxon>
        <taxon>Metazoa</taxon>
        <taxon>Cnidaria</taxon>
        <taxon>Anthozoa</taxon>
        <taxon>Hexacorallia</taxon>
        <taxon>Actiniaria</taxon>
        <taxon>Aiptasiidae</taxon>
        <taxon>Exaiptasia</taxon>
    </lineage>
</organism>
<sequence length="224" mass="24525">MNLALILGILAVLVLHAECRSYDRHLVLKDGIFNLYYSYNATNKMFYFKVVAKTTGWVALAMTHEKGAEGMKNYDIILGGVKGVNTNETYIGDYWSTTTAIPSYDNKQNVALKNAMEMDGNTTLEFSRLADTGDTSQDIKIEKGKAVYFAWARGDKDAVSNKIFQQHGNKASMGRGHTTVGYDMYTGKEITTQTTTAKPPTTTGTAIVPSIAVLIITALVTLSP</sequence>
<dbReference type="EnsemblMetazoa" id="XM_021044521.2">
    <property type="protein sequence ID" value="XP_020900180.1"/>
    <property type="gene ID" value="LOC110238839"/>
</dbReference>
<dbReference type="AlphaFoldDB" id="A0A913X7I2"/>
<keyword evidence="1" id="KW-0732">Signal</keyword>
<dbReference type="InterPro" id="IPR045266">
    <property type="entry name" value="DOH_DOMON"/>
</dbReference>
<dbReference type="GO" id="GO:0042420">
    <property type="term" value="P:dopamine catabolic process"/>
    <property type="evidence" value="ECO:0007669"/>
    <property type="project" value="TreeGrafter"/>
</dbReference>
<feature type="domain" description="DOMON" evidence="2">
    <location>
        <begin position="31"/>
        <end position="154"/>
    </location>
</feature>
<feature type="chain" id="PRO_5037755061" description="DOMON domain-containing protein" evidence="1">
    <location>
        <begin position="20"/>
        <end position="224"/>
    </location>
</feature>
<dbReference type="PROSITE" id="PS50836">
    <property type="entry name" value="DOMON"/>
    <property type="match status" value="1"/>
</dbReference>
<dbReference type="PANTHER" id="PTHR10157:SF23">
    <property type="entry name" value="MOXD1 HOMOLOG 1"/>
    <property type="match status" value="1"/>
</dbReference>
<dbReference type="Pfam" id="PF03351">
    <property type="entry name" value="DOMON"/>
    <property type="match status" value="1"/>
</dbReference>
<dbReference type="GO" id="GO:0004500">
    <property type="term" value="F:dopamine beta-monooxygenase activity"/>
    <property type="evidence" value="ECO:0007669"/>
    <property type="project" value="InterPro"/>
</dbReference>
<dbReference type="GO" id="GO:0005615">
    <property type="term" value="C:extracellular space"/>
    <property type="evidence" value="ECO:0007669"/>
    <property type="project" value="TreeGrafter"/>
</dbReference>
<evidence type="ECO:0000313" key="3">
    <source>
        <dbReference type="EnsemblMetazoa" id="XP_020900180.1"/>
    </source>
</evidence>
<dbReference type="GO" id="GO:0042421">
    <property type="term" value="P:norepinephrine biosynthetic process"/>
    <property type="evidence" value="ECO:0007669"/>
    <property type="project" value="TreeGrafter"/>
</dbReference>
<dbReference type="OrthoDB" id="5978085at2759"/>
<feature type="signal peptide" evidence="1">
    <location>
        <begin position="1"/>
        <end position="19"/>
    </location>
</feature>
<accession>A0A913X7I2</accession>
<dbReference type="InterPro" id="IPR005018">
    <property type="entry name" value="DOMON_domain"/>
</dbReference>
<protein>
    <recommendedName>
        <fullName evidence="2">DOMON domain-containing protein</fullName>
    </recommendedName>
</protein>
<dbReference type="Proteomes" id="UP000887567">
    <property type="component" value="Unplaced"/>
</dbReference>
<dbReference type="GO" id="GO:0030667">
    <property type="term" value="C:secretory granule membrane"/>
    <property type="evidence" value="ECO:0007669"/>
    <property type="project" value="TreeGrafter"/>
</dbReference>
<name>A0A913X7I2_EXADI</name>
<dbReference type="OMA" id="MEMDGNT"/>
<dbReference type="GeneID" id="110238839"/>
<dbReference type="PANTHER" id="PTHR10157">
    <property type="entry name" value="DOPAMINE BETA HYDROXYLASE RELATED"/>
    <property type="match status" value="1"/>
</dbReference>
<dbReference type="KEGG" id="epa:110238839"/>
<keyword evidence="4" id="KW-1185">Reference proteome</keyword>
<evidence type="ECO:0000259" key="2">
    <source>
        <dbReference type="PROSITE" id="PS50836"/>
    </source>
</evidence>
<reference evidence="3" key="1">
    <citation type="submission" date="2022-11" db="UniProtKB">
        <authorList>
            <consortium name="EnsemblMetazoa"/>
        </authorList>
    </citation>
    <scope>IDENTIFICATION</scope>
</reference>
<dbReference type="SMART" id="SM00664">
    <property type="entry name" value="DoH"/>
    <property type="match status" value="1"/>
</dbReference>
<proteinExistence type="predicted"/>
<evidence type="ECO:0000313" key="4">
    <source>
        <dbReference type="Proteomes" id="UP000887567"/>
    </source>
</evidence>